<dbReference type="PANTHER" id="PTHR35908:SF1">
    <property type="entry name" value="CONSERVED PROTEIN"/>
    <property type="match status" value="1"/>
</dbReference>
<evidence type="ECO:0000259" key="1">
    <source>
        <dbReference type="PROSITE" id="PS51819"/>
    </source>
</evidence>
<gene>
    <name evidence="2" type="ORF">ACFQKB_14840</name>
</gene>
<sequence length="120" mass="13299">MSAVKPRVTNLVIDCTDMDALAAFWGELLAMKVTSREDDWLNLEPFGQGGPRLSFQKVPEGKTVKNRLHLDLYVPDIEVAGRRASALGATPAGEPLGRPEAPFRVWYDPEGNEFCLCTEH</sequence>
<comment type="caution">
    <text evidence="2">The sequence shown here is derived from an EMBL/GenBank/DDBJ whole genome shotgun (WGS) entry which is preliminary data.</text>
</comment>
<keyword evidence="3" id="KW-1185">Reference proteome</keyword>
<accession>A0ABW2CH32</accession>
<evidence type="ECO:0000313" key="2">
    <source>
        <dbReference type="EMBL" id="MFC6881042.1"/>
    </source>
</evidence>
<organism evidence="2 3">
    <name type="scientific">Actinomadura yumaensis</name>
    <dbReference type="NCBI Taxonomy" id="111807"/>
    <lineage>
        <taxon>Bacteria</taxon>
        <taxon>Bacillati</taxon>
        <taxon>Actinomycetota</taxon>
        <taxon>Actinomycetes</taxon>
        <taxon>Streptosporangiales</taxon>
        <taxon>Thermomonosporaceae</taxon>
        <taxon>Actinomadura</taxon>
    </lineage>
</organism>
<protein>
    <submittedName>
        <fullName evidence="2">VOC family protein</fullName>
    </submittedName>
</protein>
<evidence type="ECO:0000313" key="3">
    <source>
        <dbReference type="Proteomes" id="UP001596380"/>
    </source>
</evidence>
<dbReference type="SUPFAM" id="SSF54593">
    <property type="entry name" value="Glyoxalase/Bleomycin resistance protein/Dihydroxybiphenyl dioxygenase"/>
    <property type="match status" value="1"/>
</dbReference>
<dbReference type="InterPro" id="IPR037523">
    <property type="entry name" value="VOC_core"/>
</dbReference>
<dbReference type="PROSITE" id="PS51819">
    <property type="entry name" value="VOC"/>
    <property type="match status" value="1"/>
</dbReference>
<name>A0ABW2CH32_9ACTN</name>
<proteinExistence type="predicted"/>
<dbReference type="PANTHER" id="PTHR35908">
    <property type="entry name" value="HYPOTHETICAL FUSION PROTEIN"/>
    <property type="match status" value="1"/>
</dbReference>
<reference evidence="3" key="1">
    <citation type="journal article" date="2019" name="Int. J. Syst. Evol. Microbiol.">
        <title>The Global Catalogue of Microorganisms (GCM) 10K type strain sequencing project: providing services to taxonomists for standard genome sequencing and annotation.</title>
        <authorList>
            <consortium name="The Broad Institute Genomics Platform"/>
            <consortium name="The Broad Institute Genome Sequencing Center for Infectious Disease"/>
            <person name="Wu L."/>
            <person name="Ma J."/>
        </authorList>
    </citation>
    <scope>NUCLEOTIDE SEQUENCE [LARGE SCALE GENOMIC DNA]</scope>
    <source>
        <strain evidence="3">JCM 3369</strain>
    </source>
</reference>
<dbReference type="Gene3D" id="3.10.180.10">
    <property type="entry name" value="2,3-Dihydroxybiphenyl 1,2-Dioxygenase, domain 1"/>
    <property type="match status" value="1"/>
</dbReference>
<dbReference type="Pfam" id="PF18029">
    <property type="entry name" value="Glyoxalase_6"/>
    <property type="match status" value="1"/>
</dbReference>
<dbReference type="RefSeq" id="WP_160819438.1">
    <property type="nucleotide sequence ID" value="NZ_JBHSXE010000001.1"/>
</dbReference>
<dbReference type="InterPro" id="IPR029068">
    <property type="entry name" value="Glyas_Bleomycin-R_OHBP_Dase"/>
</dbReference>
<dbReference type="CDD" id="cd06587">
    <property type="entry name" value="VOC"/>
    <property type="match status" value="1"/>
</dbReference>
<feature type="domain" description="VOC" evidence="1">
    <location>
        <begin position="7"/>
        <end position="119"/>
    </location>
</feature>
<dbReference type="InterPro" id="IPR041581">
    <property type="entry name" value="Glyoxalase_6"/>
</dbReference>
<dbReference type="EMBL" id="JBHSXS010000007">
    <property type="protein sequence ID" value="MFC6881042.1"/>
    <property type="molecule type" value="Genomic_DNA"/>
</dbReference>
<dbReference type="Proteomes" id="UP001596380">
    <property type="component" value="Unassembled WGS sequence"/>
</dbReference>